<dbReference type="EMBL" id="SJPW01000001">
    <property type="protein sequence ID" value="TWU59778.1"/>
    <property type="molecule type" value="Genomic_DNA"/>
</dbReference>
<feature type="transmembrane region" description="Helical" evidence="1">
    <location>
        <begin position="226"/>
        <end position="249"/>
    </location>
</feature>
<feature type="transmembrane region" description="Helical" evidence="1">
    <location>
        <begin position="166"/>
        <end position="186"/>
    </location>
</feature>
<reference evidence="2 3" key="1">
    <citation type="submission" date="2019-02" db="EMBL/GenBank/DDBJ databases">
        <title>Deep-cultivation of Planctomycetes and their phenomic and genomic characterization uncovers novel biology.</title>
        <authorList>
            <person name="Wiegand S."/>
            <person name="Jogler M."/>
            <person name="Boedeker C."/>
            <person name="Pinto D."/>
            <person name="Vollmers J."/>
            <person name="Rivas-Marin E."/>
            <person name="Kohn T."/>
            <person name="Peeters S.H."/>
            <person name="Heuer A."/>
            <person name="Rast P."/>
            <person name="Oberbeckmann S."/>
            <person name="Bunk B."/>
            <person name="Jeske O."/>
            <person name="Meyerdierks A."/>
            <person name="Storesund J.E."/>
            <person name="Kallscheuer N."/>
            <person name="Luecker S."/>
            <person name="Lage O.M."/>
            <person name="Pohl T."/>
            <person name="Merkel B.J."/>
            <person name="Hornburger P."/>
            <person name="Mueller R.-W."/>
            <person name="Bruemmer F."/>
            <person name="Labrenz M."/>
            <person name="Spormann A.M."/>
            <person name="Op Den Camp H."/>
            <person name="Overmann J."/>
            <person name="Amann R."/>
            <person name="Jetten M.S.M."/>
            <person name="Mascher T."/>
            <person name="Medema M.H."/>
            <person name="Devos D.P."/>
            <person name="Kaster A.-K."/>
            <person name="Ovreas L."/>
            <person name="Rohde M."/>
            <person name="Galperin M.Y."/>
            <person name="Jogler C."/>
        </authorList>
    </citation>
    <scope>NUCLEOTIDE SEQUENCE [LARGE SCALE GENOMIC DNA]</scope>
    <source>
        <strain evidence="2 3">Poly51</strain>
    </source>
</reference>
<evidence type="ECO:0000256" key="1">
    <source>
        <dbReference type="SAM" id="Phobius"/>
    </source>
</evidence>
<proteinExistence type="predicted"/>
<keyword evidence="1" id="KW-1133">Transmembrane helix</keyword>
<keyword evidence="1" id="KW-0472">Membrane</keyword>
<accession>A0A5C6FEA8</accession>
<feature type="transmembrane region" description="Helical" evidence="1">
    <location>
        <begin position="48"/>
        <end position="68"/>
    </location>
</feature>
<feature type="transmembrane region" description="Helical" evidence="1">
    <location>
        <begin position="89"/>
        <end position="114"/>
    </location>
</feature>
<comment type="caution">
    <text evidence="2">The sequence shown here is derived from an EMBL/GenBank/DDBJ whole genome shotgun (WGS) entry which is preliminary data.</text>
</comment>
<evidence type="ECO:0000313" key="2">
    <source>
        <dbReference type="EMBL" id="TWU59778.1"/>
    </source>
</evidence>
<feature type="transmembrane region" description="Helical" evidence="1">
    <location>
        <begin position="638"/>
        <end position="658"/>
    </location>
</feature>
<evidence type="ECO:0008006" key="4">
    <source>
        <dbReference type="Google" id="ProtNLM"/>
    </source>
</evidence>
<sequence>MNRWFCKELFAKELRDIIRWTPVGMVIVGLLCWQSMPSINQNYGSLASSTMAMTSIGFAIVAIGLAWLQSLPDMRTDARSFLLQRPVSLIALFISKLVAGAVAYYIAILPPLMIMSFRLELLGPESYPTRWTDIVPSLLVTPIVFMLHPAAMWTAFRSARWVGTKILPLAFTACAVLIANTLITVLDESYVFAVFGLVLVIGYGVTIRAAWLAFSEETFMPTQSSSPVRSIGLIVASLAVVTTAAVFVIESQPRTTQRNLVTYSLAADETGELWELKNQYADGRQTVGEEMKIERRKASLEGRTTSEFESLPADWKAMRSVDLANLLRKSWMNSYDRMGQASSGNTSSGWVSLLRRDGRVWVYGWNGNLQSTMTPEGVFFPVGMKPKGRFGRVTLINNAFASAEVSVNLAQNPLLIDEDGVYQFNLEHRQIRKIIDTPVQRVGLSLPVESGADQVASLWVQNGDRLTHYRATSASDQPLDATTDRVIAATQSYPMPMLEAEKLAEFRIDPPKENSYWQLTPIGSSRAIVTELLGPFRYRVNIRDAESREDVASGIVSLTPSSNSHRFSREMLPLPPGLVLVGVAIMRATSAPEVWDAQVAAIRSQPYFIVAFFVHSILSALLANLLCRTRDISRRGRIAWTALASLFGASMLLAIVAIHSKPVCETCDRCAKLRRVDRSDCEHCGAQWEPLPREGVEVIADWLPEQSPSSATLA</sequence>
<dbReference type="AlphaFoldDB" id="A0A5C6FEA8"/>
<keyword evidence="3" id="KW-1185">Reference proteome</keyword>
<dbReference type="Proteomes" id="UP000318288">
    <property type="component" value="Unassembled WGS sequence"/>
</dbReference>
<protein>
    <recommendedName>
        <fullName evidence="4">ABC-2 family transporter protein</fullName>
    </recommendedName>
</protein>
<feature type="transmembrane region" description="Helical" evidence="1">
    <location>
        <begin position="134"/>
        <end position="154"/>
    </location>
</feature>
<organism evidence="2 3">
    <name type="scientific">Rubripirellula tenax</name>
    <dbReference type="NCBI Taxonomy" id="2528015"/>
    <lineage>
        <taxon>Bacteria</taxon>
        <taxon>Pseudomonadati</taxon>
        <taxon>Planctomycetota</taxon>
        <taxon>Planctomycetia</taxon>
        <taxon>Pirellulales</taxon>
        <taxon>Pirellulaceae</taxon>
        <taxon>Rubripirellula</taxon>
    </lineage>
</organism>
<gene>
    <name evidence="2" type="ORF">Poly51_00500</name>
</gene>
<dbReference type="RefSeq" id="WP_146453353.1">
    <property type="nucleotide sequence ID" value="NZ_SJPW01000001.1"/>
</dbReference>
<feature type="transmembrane region" description="Helical" evidence="1">
    <location>
        <begin position="607"/>
        <end position="626"/>
    </location>
</feature>
<name>A0A5C6FEA8_9BACT</name>
<evidence type="ECO:0000313" key="3">
    <source>
        <dbReference type="Proteomes" id="UP000318288"/>
    </source>
</evidence>
<dbReference type="OrthoDB" id="258451at2"/>
<feature type="transmembrane region" description="Helical" evidence="1">
    <location>
        <begin position="192"/>
        <end position="214"/>
    </location>
</feature>
<keyword evidence="1" id="KW-0812">Transmembrane</keyword>